<evidence type="ECO:0000256" key="1">
    <source>
        <dbReference type="ARBA" id="ARBA00022490"/>
    </source>
</evidence>
<sequence>MHDQQELANQLSTGSAHAGCILDEPATQRCTQFLELLYTWNKVHNLTGTLCRSEAVSRHLLDSLSIAPLLKGRRHLDIGAGAGFPGLPLAICRPADQWTLLDSRGKRVAFLRQACATLELTSVVAVHSRVENYRPTENFDTLVSRAVAALPALMDMARHLCGEGVRVIAMKGIFPETEIRELPDSLRRRADVVRLEVPGLDAERHAVIFDY</sequence>
<dbReference type="AlphaFoldDB" id="A0A160TRP8"/>
<organism evidence="4">
    <name type="scientific">hydrothermal vent metagenome</name>
    <dbReference type="NCBI Taxonomy" id="652676"/>
    <lineage>
        <taxon>unclassified sequences</taxon>
        <taxon>metagenomes</taxon>
        <taxon>ecological metagenomes</taxon>
    </lineage>
</organism>
<evidence type="ECO:0000313" key="4">
    <source>
        <dbReference type="EMBL" id="CUS50516.1"/>
    </source>
</evidence>
<keyword evidence="1" id="KW-0963">Cytoplasm</keyword>
<dbReference type="CDD" id="cd02440">
    <property type="entry name" value="AdoMet_MTases"/>
    <property type="match status" value="1"/>
</dbReference>
<reference evidence="4" key="1">
    <citation type="submission" date="2015-10" db="EMBL/GenBank/DDBJ databases">
        <authorList>
            <person name="Gilbert D.G."/>
        </authorList>
    </citation>
    <scope>NUCLEOTIDE SEQUENCE</scope>
</reference>
<dbReference type="PANTHER" id="PTHR31760">
    <property type="entry name" value="S-ADENOSYL-L-METHIONINE-DEPENDENT METHYLTRANSFERASES SUPERFAMILY PROTEIN"/>
    <property type="match status" value="1"/>
</dbReference>
<evidence type="ECO:0000256" key="2">
    <source>
        <dbReference type="ARBA" id="ARBA00022552"/>
    </source>
</evidence>
<keyword evidence="3 4" id="KW-0808">Transferase</keyword>
<name>A0A160TRP8_9ZZZZ</name>
<gene>
    <name evidence="4" type="ORF">MGWOODY_XGa105</name>
</gene>
<accession>A0A160TRP8</accession>
<dbReference type="Gene3D" id="3.40.50.150">
    <property type="entry name" value="Vaccinia Virus protein VP39"/>
    <property type="match status" value="1"/>
</dbReference>
<dbReference type="Pfam" id="PF02527">
    <property type="entry name" value="GidB"/>
    <property type="match status" value="1"/>
</dbReference>
<dbReference type="GO" id="GO:0005829">
    <property type="term" value="C:cytosol"/>
    <property type="evidence" value="ECO:0007669"/>
    <property type="project" value="TreeGrafter"/>
</dbReference>
<keyword evidence="4" id="KW-0489">Methyltransferase</keyword>
<proteinExistence type="inferred from homology"/>
<protein>
    <submittedName>
        <fullName evidence="4">rRNA small subunit 7-methylguanosine (M7G) methyltransferase GidB</fullName>
    </submittedName>
</protein>
<dbReference type="SUPFAM" id="SSF53335">
    <property type="entry name" value="S-adenosyl-L-methionine-dependent methyltransferases"/>
    <property type="match status" value="1"/>
</dbReference>
<dbReference type="InterPro" id="IPR029063">
    <property type="entry name" value="SAM-dependent_MTases_sf"/>
</dbReference>
<dbReference type="PIRSF" id="PIRSF003078">
    <property type="entry name" value="GidB"/>
    <property type="match status" value="1"/>
</dbReference>
<keyword evidence="2" id="KW-0698">rRNA processing</keyword>
<evidence type="ECO:0000256" key="3">
    <source>
        <dbReference type="ARBA" id="ARBA00022679"/>
    </source>
</evidence>
<dbReference type="HAMAP" id="MF_00074">
    <property type="entry name" value="16SrRNA_methyltr_G"/>
    <property type="match status" value="1"/>
</dbReference>
<dbReference type="PANTHER" id="PTHR31760:SF0">
    <property type="entry name" value="S-ADENOSYL-L-METHIONINE-DEPENDENT METHYLTRANSFERASES SUPERFAMILY PROTEIN"/>
    <property type="match status" value="1"/>
</dbReference>
<dbReference type="EMBL" id="CZRL01000032">
    <property type="protein sequence ID" value="CUS50516.1"/>
    <property type="molecule type" value="Genomic_DNA"/>
</dbReference>
<dbReference type="GO" id="GO:0070043">
    <property type="term" value="F:rRNA (guanine-N7-)-methyltransferase activity"/>
    <property type="evidence" value="ECO:0007669"/>
    <property type="project" value="TreeGrafter"/>
</dbReference>
<dbReference type="InterPro" id="IPR003682">
    <property type="entry name" value="rRNA_ssu_MeTfrase_G"/>
</dbReference>
<dbReference type="NCBIfam" id="TIGR00138">
    <property type="entry name" value="rsmG_gidB"/>
    <property type="match status" value="1"/>
</dbReference>